<sequence length="71" mass="7820">MPGKCHRALPSSEDSRDPPPLRGIGLLIDEWPLAGYEEVLTLGAGRTAQLRVRRTPTAWKHGDMSTLLLLT</sequence>
<evidence type="ECO:0000313" key="2">
    <source>
        <dbReference type="EMBL" id="CAB5025214.1"/>
    </source>
</evidence>
<gene>
    <name evidence="2" type="ORF">UFOPK3992_01949</name>
</gene>
<organism evidence="2">
    <name type="scientific">freshwater metagenome</name>
    <dbReference type="NCBI Taxonomy" id="449393"/>
    <lineage>
        <taxon>unclassified sequences</taxon>
        <taxon>metagenomes</taxon>
        <taxon>ecological metagenomes</taxon>
    </lineage>
</organism>
<reference evidence="2" key="1">
    <citation type="submission" date="2020-05" db="EMBL/GenBank/DDBJ databases">
        <authorList>
            <person name="Chiriac C."/>
            <person name="Salcher M."/>
            <person name="Ghai R."/>
            <person name="Kavagutti S V."/>
        </authorList>
    </citation>
    <scope>NUCLEOTIDE SEQUENCE</scope>
</reference>
<proteinExistence type="predicted"/>
<dbReference type="EMBL" id="CAFBOZ010000354">
    <property type="protein sequence ID" value="CAB5025214.1"/>
    <property type="molecule type" value="Genomic_DNA"/>
</dbReference>
<dbReference type="AlphaFoldDB" id="A0A6J7R8Z7"/>
<protein>
    <submittedName>
        <fullName evidence="2">Unannotated protein</fullName>
    </submittedName>
</protein>
<name>A0A6J7R8Z7_9ZZZZ</name>
<feature type="region of interest" description="Disordered" evidence="1">
    <location>
        <begin position="1"/>
        <end position="21"/>
    </location>
</feature>
<accession>A0A6J7R8Z7</accession>
<evidence type="ECO:0000256" key="1">
    <source>
        <dbReference type="SAM" id="MobiDB-lite"/>
    </source>
</evidence>